<organism evidence="1 2">
    <name type="scientific">Molossus molossus</name>
    <name type="common">Pallas' mastiff bat</name>
    <name type="synonym">Vespertilio molossus</name>
    <dbReference type="NCBI Taxonomy" id="27622"/>
    <lineage>
        <taxon>Eukaryota</taxon>
        <taxon>Metazoa</taxon>
        <taxon>Chordata</taxon>
        <taxon>Craniata</taxon>
        <taxon>Vertebrata</taxon>
        <taxon>Euteleostomi</taxon>
        <taxon>Mammalia</taxon>
        <taxon>Eutheria</taxon>
        <taxon>Laurasiatheria</taxon>
        <taxon>Chiroptera</taxon>
        <taxon>Yangochiroptera</taxon>
        <taxon>Molossidae</taxon>
        <taxon>Molossus</taxon>
    </lineage>
</organism>
<dbReference type="EMBL" id="JACASF010000016">
    <property type="protein sequence ID" value="KAF6427028.1"/>
    <property type="molecule type" value="Genomic_DNA"/>
</dbReference>
<evidence type="ECO:0000313" key="1">
    <source>
        <dbReference type="EMBL" id="KAF6427028.1"/>
    </source>
</evidence>
<dbReference type="AlphaFoldDB" id="A0A7J8DUX2"/>
<gene>
    <name evidence="1" type="ORF">HJG59_019639</name>
</gene>
<comment type="caution">
    <text evidence="1">The sequence shown here is derived from an EMBL/GenBank/DDBJ whole genome shotgun (WGS) entry which is preliminary data.</text>
</comment>
<name>A0A7J8DUX2_MOLMO</name>
<reference evidence="1 2" key="1">
    <citation type="journal article" date="2020" name="Nature">
        <title>Six reference-quality genomes reveal evolution of bat adaptations.</title>
        <authorList>
            <person name="Jebb D."/>
            <person name="Huang Z."/>
            <person name="Pippel M."/>
            <person name="Hughes G.M."/>
            <person name="Lavrichenko K."/>
            <person name="Devanna P."/>
            <person name="Winkler S."/>
            <person name="Jermiin L.S."/>
            <person name="Skirmuntt E.C."/>
            <person name="Katzourakis A."/>
            <person name="Burkitt-Gray L."/>
            <person name="Ray D.A."/>
            <person name="Sullivan K.A.M."/>
            <person name="Roscito J.G."/>
            <person name="Kirilenko B.M."/>
            <person name="Davalos L.M."/>
            <person name="Corthals A.P."/>
            <person name="Power M.L."/>
            <person name="Jones G."/>
            <person name="Ransome R.D."/>
            <person name="Dechmann D.K.N."/>
            <person name="Locatelli A.G."/>
            <person name="Puechmaille S.J."/>
            <person name="Fedrigo O."/>
            <person name="Jarvis E.D."/>
            <person name="Hiller M."/>
            <person name="Vernes S.C."/>
            <person name="Myers E.W."/>
            <person name="Teeling E.C."/>
        </authorList>
    </citation>
    <scope>NUCLEOTIDE SEQUENCE [LARGE SCALE GENOMIC DNA]</scope>
    <source>
        <strain evidence="1">MMolMol1</strain>
        <tissue evidence="1">Muscle</tissue>
    </source>
</reference>
<proteinExistence type="predicted"/>
<protein>
    <submittedName>
        <fullName evidence="1">XK related 9</fullName>
    </submittedName>
</protein>
<evidence type="ECO:0000313" key="2">
    <source>
        <dbReference type="Proteomes" id="UP000550707"/>
    </source>
</evidence>
<dbReference type="Proteomes" id="UP000550707">
    <property type="component" value="Unassembled WGS sequence"/>
</dbReference>
<keyword evidence="2" id="KW-1185">Reference proteome</keyword>
<sequence length="27" mass="3060">MVKEISVSMQPSWSLAVLFLGRLLIIK</sequence>
<accession>A0A7J8DUX2</accession>